<proteinExistence type="predicted"/>
<dbReference type="EMBL" id="JAACXV010000210">
    <property type="protein sequence ID" value="KAF7281948.1"/>
    <property type="molecule type" value="Genomic_DNA"/>
</dbReference>
<name>A0A834IQN8_RHYFE</name>
<organism evidence="1 2">
    <name type="scientific">Rhynchophorus ferrugineus</name>
    <name type="common">Red palm weevil</name>
    <name type="synonym">Curculio ferrugineus</name>
    <dbReference type="NCBI Taxonomy" id="354439"/>
    <lineage>
        <taxon>Eukaryota</taxon>
        <taxon>Metazoa</taxon>
        <taxon>Ecdysozoa</taxon>
        <taxon>Arthropoda</taxon>
        <taxon>Hexapoda</taxon>
        <taxon>Insecta</taxon>
        <taxon>Pterygota</taxon>
        <taxon>Neoptera</taxon>
        <taxon>Endopterygota</taxon>
        <taxon>Coleoptera</taxon>
        <taxon>Polyphaga</taxon>
        <taxon>Cucujiformia</taxon>
        <taxon>Curculionidae</taxon>
        <taxon>Dryophthorinae</taxon>
        <taxon>Rhynchophorus</taxon>
    </lineage>
</organism>
<keyword evidence="2" id="KW-1185">Reference proteome</keyword>
<sequence length="106" mass="11861">MFFSRRPTVGVDRGRRRWGRRGFSAGIDSPGKVKFSHKRVAEFSAFCPPLLAGFAERKVVKKFGRIFIYTVLPPSPPPSVVVSAARAPFSPLSFESATDQSERFRN</sequence>
<protein>
    <submittedName>
        <fullName evidence="1">Uncharacterized protein</fullName>
    </submittedName>
</protein>
<evidence type="ECO:0000313" key="2">
    <source>
        <dbReference type="Proteomes" id="UP000625711"/>
    </source>
</evidence>
<evidence type="ECO:0000313" key="1">
    <source>
        <dbReference type="EMBL" id="KAF7281948.1"/>
    </source>
</evidence>
<comment type="caution">
    <text evidence="1">The sequence shown here is derived from an EMBL/GenBank/DDBJ whole genome shotgun (WGS) entry which is preliminary data.</text>
</comment>
<accession>A0A834IQN8</accession>
<gene>
    <name evidence="1" type="ORF">GWI33_003970</name>
</gene>
<dbReference type="Proteomes" id="UP000625711">
    <property type="component" value="Unassembled WGS sequence"/>
</dbReference>
<dbReference type="AlphaFoldDB" id="A0A834IQN8"/>
<reference evidence="1" key="1">
    <citation type="submission" date="2020-08" db="EMBL/GenBank/DDBJ databases">
        <title>Genome sequencing and assembly of the red palm weevil Rhynchophorus ferrugineus.</title>
        <authorList>
            <person name="Dias G.B."/>
            <person name="Bergman C.M."/>
            <person name="Manee M."/>
        </authorList>
    </citation>
    <scope>NUCLEOTIDE SEQUENCE</scope>
    <source>
        <strain evidence="1">AA-2017</strain>
        <tissue evidence="1">Whole larva</tissue>
    </source>
</reference>